<keyword evidence="3" id="KW-1185">Reference proteome</keyword>
<dbReference type="KEGG" id="cdet:87937597"/>
<dbReference type="Proteomes" id="UP001322277">
    <property type="component" value="Chromosome 1"/>
</dbReference>
<name>A0AAX4HZB6_9PEZI</name>
<organism evidence="2 3">
    <name type="scientific">Colletotrichum destructivum</name>
    <dbReference type="NCBI Taxonomy" id="34406"/>
    <lineage>
        <taxon>Eukaryota</taxon>
        <taxon>Fungi</taxon>
        <taxon>Dikarya</taxon>
        <taxon>Ascomycota</taxon>
        <taxon>Pezizomycotina</taxon>
        <taxon>Sordariomycetes</taxon>
        <taxon>Hypocreomycetidae</taxon>
        <taxon>Glomerellales</taxon>
        <taxon>Glomerellaceae</taxon>
        <taxon>Colletotrichum</taxon>
        <taxon>Colletotrichum destructivum species complex</taxon>
    </lineage>
</organism>
<feature type="region of interest" description="Disordered" evidence="1">
    <location>
        <begin position="1"/>
        <end position="61"/>
    </location>
</feature>
<feature type="compositionally biased region" description="Basic and acidic residues" evidence="1">
    <location>
        <begin position="47"/>
        <end position="61"/>
    </location>
</feature>
<dbReference type="GeneID" id="87937597"/>
<proteinExistence type="predicted"/>
<accession>A0AAX4HZB6</accession>
<feature type="compositionally biased region" description="Polar residues" evidence="1">
    <location>
        <begin position="8"/>
        <end position="46"/>
    </location>
</feature>
<protein>
    <submittedName>
        <fullName evidence="2">Uncharacterized protein</fullName>
    </submittedName>
</protein>
<dbReference type="AlphaFoldDB" id="A0AAX4HZB6"/>
<gene>
    <name evidence="2" type="ORF">CDEST_01094</name>
</gene>
<evidence type="ECO:0000313" key="3">
    <source>
        <dbReference type="Proteomes" id="UP001322277"/>
    </source>
</evidence>
<dbReference type="EMBL" id="CP137305">
    <property type="protein sequence ID" value="WQF76080.1"/>
    <property type="molecule type" value="Genomic_DNA"/>
</dbReference>
<reference evidence="3" key="1">
    <citation type="journal article" date="2023" name="bioRxiv">
        <title>Complete genome of the Medicago anthracnose fungus, Colletotrichum destructivum, reveals a mini-chromosome-like region within a core chromosome.</title>
        <authorList>
            <person name="Lapalu N."/>
            <person name="Simon A."/>
            <person name="Lu A."/>
            <person name="Plaumann P.-L."/>
            <person name="Amselem J."/>
            <person name="Pigne S."/>
            <person name="Auger A."/>
            <person name="Koch C."/>
            <person name="Dallery J.-F."/>
            <person name="O'Connell R.J."/>
        </authorList>
    </citation>
    <scope>NUCLEOTIDE SEQUENCE [LARGE SCALE GENOMIC DNA]</scope>
    <source>
        <strain evidence="3">CBS 520.97</strain>
    </source>
</reference>
<evidence type="ECO:0000313" key="2">
    <source>
        <dbReference type="EMBL" id="WQF76080.1"/>
    </source>
</evidence>
<sequence>MIVRYKNAKTSTRAVQQETPEQTGARFKSNNKSSFGVSMDQHTISHSLEKPGENLEDLRAA</sequence>
<evidence type="ECO:0000256" key="1">
    <source>
        <dbReference type="SAM" id="MobiDB-lite"/>
    </source>
</evidence>
<dbReference type="RefSeq" id="XP_062773304.1">
    <property type="nucleotide sequence ID" value="XM_062917253.1"/>
</dbReference>